<proteinExistence type="predicted"/>
<dbReference type="EMBL" id="CP013200">
    <property type="protein sequence ID" value="ALO65809.1"/>
    <property type="molecule type" value="Genomic_DNA"/>
</dbReference>
<evidence type="ECO:0000313" key="1">
    <source>
        <dbReference type="EMBL" id="ALO65809.1"/>
    </source>
</evidence>
<dbReference type="AlphaFoldDB" id="A0A0S2LWV7"/>
<protein>
    <submittedName>
        <fullName evidence="1">Uncharacterized protein</fullName>
    </submittedName>
</protein>
<gene>
    <name evidence="1" type="ORF">AS189_04015</name>
</gene>
<reference evidence="2" key="1">
    <citation type="submission" date="2015-11" db="EMBL/GenBank/DDBJ databases">
        <authorList>
            <person name="Kumar R."/>
            <person name="Singh D."/>
            <person name="Swarnkar M.K."/>
            <person name="Singh A.K."/>
            <person name="Kumar S."/>
        </authorList>
    </citation>
    <scope>NUCLEOTIDE SEQUENCE [LARGE SCALE GENOMIC DNA]</scope>
    <source>
        <strain evidence="2">ERGS4:06</strain>
    </source>
</reference>
<name>A0A0S2LWV7_9MICC</name>
<evidence type="ECO:0000313" key="2">
    <source>
        <dbReference type="Proteomes" id="UP000059574"/>
    </source>
</evidence>
<organism evidence="1 2">
    <name type="scientific">Arthrobacter alpinus</name>
    <dbReference type="NCBI Taxonomy" id="656366"/>
    <lineage>
        <taxon>Bacteria</taxon>
        <taxon>Bacillati</taxon>
        <taxon>Actinomycetota</taxon>
        <taxon>Actinomycetes</taxon>
        <taxon>Micrococcales</taxon>
        <taxon>Micrococcaceae</taxon>
        <taxon>Arthrobacter</taxon>
    </lineage>
</organism>
<dbReference type="Proteomes" id="UP000059574">
    <property type="component" value="Chromosome"/>
</dbReference>
<accession>A0A0S2LWV7</accession>
<reference evidence="1 2" key="2">
    <citation type="journal article" date="2016" name="J. Biotechnol.">
        <title>Complete genome sequence of Arthrobacter alpinus ERGS4:06, a yellow pigmented bacterium tolerant to cold and radiations isolated from Sikkim Himalaya.</title>
        <authorList>
            <person name="Kumar R."/>
            <person name="Singh D."/>
            <person name="Swarnkar M.K."/>
            <person name="Singh A.K."/>
            <person name="Kumar S."/>
        </authorList>
    </citation>
    <scope>NUCLEOTIDE SEQUENCE [LARGE SCALE GENOMIC DNA]</scope>
    <source>
        <strain evidence="1 2">ERGS4:06</strain>
    </source>
</reference>
<sequence>MVSDDVVQMHRRFETAQQGNSQVLRSRSEFGVGGDLVVEGAQDFCDGLLLFEFWKLDGDATK</sequence>